<feature type="transmembrane region" description="Helical" evidence="12">
    <location>
        <begin position="127"/>
        <end position="150"/>
    </location>
</feature>
<comment type="similarity">
    <text evidence="2">Belongs to the TrkH potassium transport family.</text>
</comment>
<evidence type="ECO:0000256" key="11">
    <source>
        <dbReference type="ARBA" id="ARBA00023136"/>
    </source>
</evidence>
<accession>A0A9E7UD35</accession>
<dbReference type="PANTHER" id="PTHR32024">
    <property type="entry name" value="TRK SYSTEM POTASSIUM UPTAKE PROTEIN TRKG-RELATED"/>
    <property type="match status" value="1"/>
</dbReference>
<evidence type="ECO:0000256" key="10">
    <source>
        <dbReference type="ARBA" id="ARBA00023065"/>
    </source>
</evidence>
<dbReference type="GeneID" id="74942747"/>
<evidence type="ECO:0000256" key="4">
    <source>
        <dbReference type="ARBA" id="ARBA00022475"/>
    </source>
</evidence>
<evidence type="ECO:0000256" key="6">
    <source>
        <dbReference type="ARBA" id="ARBA00022538"/>
    </source>
</evidence>
<feature type="transmembrane region" description="Helical" evidence="12">
    <location>
        <begin position="67"/>
        <end position="88"/>
    </location>
</feature>
<name>A0A9E7UD35_9EURY</name>
<dbReference type="Proteomes" id="UP001057580">
    <property type="component" value="Chromosome"/>
</dbReference>
<dbReference type="PIRSF" id="PIRSF006247">
    <property type="entry name" value="TrkH"/>
    <property type="match status" value="1"/>
</dbReference>
<dbReference type="GO" id="GO:0005886">
    <property type="term" value="C:plasma membrane"/>
    <property type="evidence" value="ECO:0007669"/>
    <property type="project" value="UniProtKB-SubCell"/>
</dbReference>
<evidence type="ECO:0000256" key="2">
    <source>
        <dbReference type="ARBA" id="ARBA00009137"/>
    </source>
</evidence>
<keyword evidence="14" id="KW-1185">Reference proteome</keyword>
<dbReference type="RefSeq" id="WP_260643713.1">
    <property type="nucleotide sequence ID" value="NZ_CP104003.1"/>
</dbReference>
<evidence type="ECO:0000313" key="14">
    <source>
        <dbReference type="Proteomes" id="UP001057580"/>
    </source>
</evidence>
<feature type="transmembrane region" description="Helical" evidence="12">
    <location>
        <begin position="36"/>
        <end position="55"/>
    </location>
</feature>
<keyword evidence="10" id="KW-0406">Ion transport</keyword>
<dbReference type="KEGG" id="ssai:N0B31_09955"/>
<proteinExistence type="inferred from homology"/>
<gene>
    <name evidence="13" type="ORF">N0B31_09955</name>
</gene>
<dbReference type="InterPro" id="IPR004772">
    <property type="entry name" value="TrkH"/>
</dbReference>
<keyword evidence="8" id="KW-0630">Potassium</keyword>
<keyword evidence="3" id="KW-0813">Transport</keyword>
<keyword evidence="7 12" id="KW-0812">Transmembrane</keyword>
<reference evidence="13" key="1">
    <citation type="submission" date="2022-09" db="EMBL/GenBank/DDBJ databases">
        <title>Diverse halophilic archaea isolated from saline environments.</title>
        <authorList>
            <person name="Cui H.-L."/>
        </authorList>
    </citation>
    <scope>NUCLEOTIDE SEQUENCE</scope>
    <source>
        <strain evidence="13">ZS-35-S2</strain>
    </source>
</reference>
<evidence type="ECO:0000256" key="9">
    <source>
        <dbReference type="ARBA" id="ARBA00022989"/>
    </source>
</evidence>
<feature type="transmembrane region" description="Helical" evidence="12">
    <location>
        <begin position="339"/>
        <end position="360"/>
    </location>
</feature>
<feature type="transmembrane region" description="Helical" evidence="12">
    <location>
        <begin position="279"/>
        <end position="297"/>
    </location>
</feature>
<feature type="transmembrane region" description="Helical" evidence="12">
    <location>
        <begin position="241"/>
        <end position="263"/>
    </location>
</feature>
<feature type="transmembrane region" description="Helical" evidence="12">
    <location>
        <begin position="400"/>
        <end position="420"/>
    </location>
</feature>
<protein>
    <submittedName>
        <fullName evidence="13">TrkH family potassium uptake protein</fullName>
    </submittedName>
</protein>
<dbReference type="AlphaFoldDB" id="A0A9E7UD35"/>
<organism evidence="13 14">
    <name type="scientific">Salinirubellus salinus</name>
    <dbReference type="NCBI Taxonomy" id="1364945"/>
    <lineage>
        <taxon>Archaea</taxon>
        <taxon>Methanobacteriati</taxon>
        <taxon>Methanobacteriota</taxon>
        <taxon>Stenosarchaea group</taxon>
        <taxon>Halobacteria</taxon>
        <taxon>Halobacteriales</taxon>
        <taxon>Natronomonadaceae</taxon>
        <taxon>Salinirubellus</taxon>
    </lineage>
</organism>
<feature type="transmembrane region" description="Helical" evidence="12">
    <location>
        <begin position="182"/>
        <end position="204"/>
    </location>
</feature>
<evidence type="ECO:0000313" key="13">
    <source>
        <dbReference type="EMBL" id="UWM56599.1"/>
    </source>
</evidence>
<dbReference type="InterPro" id="IPR003445">
    <property type="entry name" value="Cat_transpt"/>
</dbReference>
<feature type="transmembrane region" description="Helical" evidence="12">
    <location>
        <begin position="432"/>
        <end position="453"/>
    </location>
</feature>
<keyword evidence="11 12" id="KW-0472">Membrane</keyword>
<keyword evidence="9 12" id="KW-1133">Transmembrane helix</keyword>
<keyword evidence="4" id="KW-1003">Cell membrane</keyword>
<dbReference type="Pfam" id="PF02386">
    <property type="entry name" value="TrkH"/>
    <property type="match status" value="1"/>
</dbReference>
<dbReference type="PANTHER" id="PTHR32024:SF2">
    <property type="entry name" value="TRK SYSTEM POTASSIUM UPTAKE PROTEIN TRKG-RELATED"/>
    <property type="match status" value="1"/>
</dbReference>
<feature type="transmembrane region" description="Helical" evidence="12">
    <location>
        <begin position="465"/>
        <end position="485"/>
    </location>
</feature>
<keyword evidence="5" id="KW-0997">Cell inner membrane</keyword>
<evidence type="ECO:0000256" key="12">
    <source>
        <dbReference type="SAM" id="Phobius"/>
    </source>
</evidence>
<sequence>MRVDWRTVLALVGTVLQALAGPLVLSALVAFGYAESPVPFLLPAALALGVGLVFARLPSRDIGIREAFLVVALVWLAVGTVGALPFLLAGTGVFANPVDAAFESMSGITTTGATVVVDFDAHARSLLFWRALLQWMGGLGILVLAVGLLSQLDVGGAQLMETETQTQDVTKLTPRIEETARLLGSLYLGLTALLVVVLLVLNVVGLGPNMDPYNAVTHALTTVSTAGFSPEPASAGAFSPVVQWVLVAFMLVGATNFVLLYAVTRGRPRRLFQSEEFRFYLGVLAGGSALVALVLAVDGEFGSVEATVRHATFQVVSIVTTTGYATVDFDLWSPAAKHLLFLGMFVGGMAGSTTCSLKAFRWLVVAKTLRRDLFTELHPEAIRPVRVGDRIVDEGTVRDVNAYVLLGLVGFALLTVVVVVQTRGTGVGEFEAMGIAASTFLNIGPAFGAAGPYGSYASLPTTTKWVLVVLMWVGRIEIVPVLVVLTPEFWR</sequence>
<dbReference type="GO" id="GO:0015379">
    <property type="term" value="F:potassium:chloride symporter activity"/>
    <property type="evidence" value="ECO:0007669"/>
    <property type="project" value="InterPro"/>
</dbReference>
<evidence type="ECO:0000256" key="8">
    <source>
        <dbReference type="ARBA" id="ARBA00022958"/>
    </source>
</evidence>
<comment type="subcellular location">
    <subcellularLocation>
        <location evidence="1">Cell inner membrane</location>
        <topology evidence="1">Multi-pass membrane protein</topology>
    </subcellularLocation>
</comment>
<dbReference type="EMBL" id="CP104003">
    <property type="protein sequence ID" value="UWM56599.1"/>
    <property type="molecule type" value="Genomic_DNA"/>
</dbReference>
<evidence type="ECO:0000256" key="7">
    <source>
        <dbReference type="ARBA" id="ARBA00022692"/>
    </source>
</evidence>
<evidence type="ECO:0000256" key="3">
    <source>
        <dbReference type="ARBA" id="ARBA00022448"/>
    </source>
</evidence>
<evidence type="ECO:0000256" key="5">
    <source>
        <dbReference type="ARBA" id="ARBA00022519"/>
    </source>
</evidence>
<keyword evidence="6" id="KW-0633">Potassium transport</keyword>
<evidence type="ECO:0000256" key="1">
    <source>
        <dbReference type="ARBA" id="ARBA00004429"/>
    </source>
</evidence>